<comment type="caution">
    <text evidence="6">The sequence shown here is derived from an EMBL/GenBank/DDBJ whole genome shotgun (WGS) entry which is preliminary data.</text>
</comment>
<keyword evidence="3 5" id="KW-1133">Transmembrane helix</keyword>
<keyword evidence="5" id="KW-1003">Cell membrane</keyword>
<feature type="transmembrane region" description="Helical" evidence="5">
    <location>
        <begin position="72"/>
        <end position="91"/>
    </location>
</feature>
<keyword evidence="2 5" id="KW-0812">Transmembrane</keyword>
<dbReference type="EMBL" id="JBEPLU010000001">
    <property type="protein sequence ID" value="MET3526976.1"/>
    <property type="molecule type" value="Genomic_DNA"/>
</dbReference>
<evidence type="ECO:0000313" key="6">
    <source>
        <dbReference type="EMBL" id="MET3526976.1"/>
    </source>
</evidence>
<name>A0ABV2EKW2_9CAUL</name>
<evidence type="ECO:0000256" key="2">
    <source>
        <dbReference type="ARBA" id="ARBA00022692"/>
    </source>
</evidence>
<protein>
    <recommendedName>
        <fullName evidence="5">Probable membrane transporter protein</fullName>
    </recommendedName>
</protein>
<sequence length="250" mass="26542">MALPAALFVIAAAFLTATLSGVFGMAGGLVLMGVLPLVMPVSAAFVTHGLLQLASNGWRAALHSRHVRWGIVGWYAAAAAVAAGVVALISVVPSKPVLYLLMGLVPGLLWLPQRWIRLDAANPPQAFVSGLMVTGLNLTAGVSGPLLDIFFVRTGLTRHAIVATKAATQVFSHLSKILVYGTPLLTNPNKDLPPWWMFAIAVPLSMAGTVVGGRILDRMSDVNFRNWTRWIVSGIGALYLVQAAQLFLRG</sequence>
<evidence type="ECO:0000256" key="1">
    <source>
        <dbReference type="ARBA" id="ARBA00004141"/>
    </source>
</evidence>
<keyword evidence="4 5" id="KW-0472">Membrane</keyword>
<comment type="similarity">
    <text evidence="5">Belongs to the 4-toluene sulfonate uptake permease (TSUP) (TC 2.A.102) family.</text>
</comment>
<dbReference type="Proteomes" id="UP001549110">
    <property type="component" value="Unassembled WGS sequence"/>
</dbReference>
<proteinExistence type="inferred from homology"/>
<keyword evidence="7" id="KW-1185">Reference proteome</keyword>
<evidence type="ECO:0000256" key="4">
    <source>
        <dbReference type="ARBA" id="ARBA00023136"/>
    </source>
</evidence>
<dbReference type="Pfam" id="PF01925">
    <property type="entry name" value="TauE"/>
    <property type="match status" value="1"/>
</dbReference>
<dbReference type="RefSeq" id="WP_354297545.1">
    <property type="nucleotide sequence ID" value="NZ_JBEPLU010000001.1"/>
</dbReference>
<evidence type="ECO:0000313" key="7">
    <source>
        <dbReference type="Proteomes" id="UP001549110"/>
    </source>
</evidence>
<feature type="transmembrane region" description="Helical" evidence="5">
    <location>
        <begin position="30"/>
        <end position="51"/>
    </location>
</feature>
<comment type="subcellular location">
    <subcellularLocation>
        <location evidence="5">Cell membrane</location>
        <topology evidence="5">Multi-pass membrane protein</topology>
    </subcellularLocation>
    <subcellularLocation>
        <location evidence="1">Membrane</location>
        <topology evidence="1">Multi-pass membrane protein</topology>
    </subcellularLocation>
</comment>
<evidence type="ECO:0000256" key="5">
    <source>
        <dbReference type="RuleBase" id="RU363041"/>
    </source>
</evidence>
<dbReference type="InterPro" id="IPR002781">
    <property type="entry name" value="TM_pro_TauE-like"/>
</dbReference>
<evidence type="ECO:0000256" key="3">
    <source>
        <dbReference type="ARBA" id="ARBA00022989"/>
    </source>
</evidence>
<feature type="transmembrane region" description="Helical" evidence="5">
    <location>
        <begin position="228"/>
        <end position="248"/>
    </location>
</feature>
<organism evidence="6 7">
    <name type="scientific">Phenylobacterium koreense</name>
    <dbReference type="NCBI Taxonomy" id="266125"/>
    <lineage>
        <taxon>Bacteria</taxon>
        <taxon>Pseudomonadati</taxon>
        <taxon>Pseudomonadota</taxon>
        <taxon>Alphaproteobacteria</taxon>
        <taxon>Caulobacterales</taxon>
        <taxon>Caulobacteraceae</taxon>
        <taxon>Phenylobacterium</taxon>
    </lineage>
</organism>
<gene>
    <name evidence="6" type="ORF">ABID41_002071</name>
</gene>
<reference evidence="6 7" key="1">
    <citation type="submission" date="2024-06" db="EMBL/GenBank/DDBJ databases">
        <title>Genomic Encyclopedia of Type Strains, Phase IV (KMG-IV): sequencing the most valuable type-strain genomes for metagenomic binning, comparative biology and taxonomic classification.</title>
        <authorList>
            <person name="Goeker M."/>
        </authorList>
    </citation>
    <scope>NUCLEOTIDE SEQUENCE [LARGE SCALE GENOMIC DNA]</scope>
    <source>
        <strain evidence="6 7">DSM 17809</strain>
    </source>
</reference>
<accession>A0ABV2EKW2</accession>
<feature type="transmembrane region" description="Helical" evidence="5">
    <location>
        <begin position="195"/>
        <end position="216"/>
    </location>
</feature>